<reference evidence="2 3" key="1">
    <citation type="journal article" date="2022" name="ISME Commun">
        <title>Vulcanimicrobium alpinus gen. nov. sp. nov., the first cultivated representative of the candidate phylum 'Eremiobacterota', is a metabolically versatile aerobic anoxygenic phototroph.</title>
        <authorList>
            <person name="Yabe S."/>
            <person name="Muto K."/>
            <person name="Abe K."/>
            <person name="Yokota A."/>
            <person name="Staudigel H."/>
            <person name="Tebo B.M."/>
        </authorList>
    </citation>
    <scope>NUCLEOTIDE SEQUENCE [LARGE SCALE GENOMIC DNA]</scope>
    <source>
        <strain evidence="2 3">WC8-2</strain>
    </source>
</reference>
<protein>
    <recommendedName>
        <fullName evidence="1">Integrase catalytic domain-containing protein</fullName>
    </recommendedName>
</protein>
<evidence type="ECO:0000313" key="3">
    <source>
        <dbReference type="Proteomes" id="UP001317532"/>
    </source>
</evidence>
<name>A0AAN1XX55_UNVUL</name>
<accession>A0AAN1XX55</accession>
<organism evidence="2 3">
    <name type="scientific">Vulcanimicrobium alpinum</name>
    <dbReference type="NCBI Taxonomy" id="3016050"/>
    <lineage>
        <taxon>Bacteria</taxon>
        <taxon>Bacillati</taxon>
        <taxon>Vulcanimicrobiota</taxon>
        <taxon>Vulcanimicrobiia</taxon>
        <taxon>Vulcanimicrobiales</taxon>
        <taxon>Vulcanimicrobiaceae</taxon>
        <taxon>Vulcanimicrobium</taxon>
    </lineage>
</organism>
<dbReference type="GO" id="GO:0015074">
    <property type="term" value="P:DNA integration"/>
    <property type="evidence" value="ECO:0007669"/>
    <property type="project" value="InterPro"/>
</dbReference>
<feature type="domain" description="Integrase catalytic" evidence="1">
    <location>
        <begin position="11"/>
        <end position="55"/>
    </location>
</feature>
<dbReference type="EMBL" id="AP025523">
    <property type="protein sequence ID" value="BDE06979.1"/>
    <property type="molecule type" value="Genomic_DNA"/>
</dbReference>
<evidence type="ECO:0000313" key="2">
    <source>
        <dbReference type="EMBL" id="BDE06979.1"/>
    </source>
</evidence>
<dbReference type="SUPFAM" id="SSF53098">
    <property type="entry name" value="Ribonuclease H-like"/>
    <property type="match status" value="1"/>
</dbReference>
<dbReference type="Proteomes" id="UP001317532">
    <property type="component" value="Chromosome"/>
</dbReference>
<keyword evidence="3" id="KW-1185">Reference proteome</keyword>
<dbReference type="AlphaFoldDB" id="A0AAN1XX55"/>
<dbReference type="KEGG" id="vab:WPS_22550"/>
<gene>
    <name evidence="2" type="ORF">WPS_22550</name>
</gene>
<evidence type="ECO:0000259" key="1">
    <source>
        <dbReference type="Pfam" id="PF13683"/>
    </source>
</evidence>
<sequence length="91" mass="10563">MVSPHVDTERFRTLKYHPEFPDRFGSFEHGHDFVGEFMTWYNNEHRHSGIAMLTPAMVHHGQADRVLAARHDVMLAAYRAKPERFIGAESL</sequence>
<dbReference type="InterPro" id="IPR001584">
    <property type="entry name" value="Integrase_cat-core"/>
</dbReference>
<proteinExistence type="predicted"/>
<dbReference type="Pfam" id="PF13683">
    <property type="entry name" value="rve_3"/>
    <property type="match status" value="1"/>
</dbReference>
<dbReference type="InterPro" id="IPR012337">
    <property type="entry name" value="RNaseH-like_sf"/>
</dbReference>